<keyword evidence="4" id="KW-0560">Oxidoreductase</keyword>
<gene>
    <name evidence="8" type="ORF">BCR15_02330</name>
</gene>
<dbReference type="GO" id="GO:0046872">
    <property type="term" value="F:metal ion binding"/>
    <property type="evidence" value="ECO:0007669"/>
    <property type="project" value="UniProtKB-KW"/>
</dbReference>
<keyword evidence="5" id="KW-0408">Iron</keyword>
<reference evidence="9" key="1">
    <citation type="submission" date="2016-07" db="EMBL/GenBank/DDBJ databases">
        <authorList>
            <person name="Florea S."/>
            <person name="Webb J.S."/>
            <person name="Jaromczyk J."/>
            <person name="Schardl C.L."/>
        </authorList>
    </citation>
    <scope>NUCLEOTIDE SEQUENCE [LARGE SCALE GENOMIC DNA]</scope>
    <source>
        <strain evidence="9">IPBSL-7</strain>
    </source>
</reference>
<dbReference type="Gene3D" id="3.30.413.10">
    <property type="entry name" value="Sulfite Reductase Hemoprotein, domain 1"/>
    <property type="match status" value="1"/>
</dbReference>
<evidence type="ECO:0000256" key="1">
    <source>
        <dbReference type="ARBA" id="ARBA00022485"/>
    </source>
</evidence>
<dbReference type="InterPro" id="IPR036136">
    <property type="entry name" value="Nit/Sulf_reduc_fer-like_dom_sf"/>
</dbReference>
<evidence type="ECO:0000313" key="8">
    <source>
        <dbReference type="EMBL" id="OCL34557.1"/>
    </source>
</evidence>
<keyword evidence="3" id="KW-0479">Metal-binding</keyword>
<proteinExistence type="predicted"/>
<evidence type="ECO:0000256" key="6">
    <source>
        <dbReference type="ARBA" id="ARBA00023014"/>
    </source>
</evidence>
<dbReference type="Gene3D" id="3.90.480.10">
    <property type="entry name" value="Sulfite Reductase Hemoprotein,Domain 2"/>
    <property type="match status" value="1"/>
</dbReference>
<keyword evidence="6" id="KW-0411">Iron-sulfur</keyword>
<dbReference type="Proteomes" id="UP000093501">
    <property type="component" value="Unassembled WGS sequence"/>
</dbReference>
<evidence type="ECO:0000256" key="4">
    <source>
        <dbReference type="ARBA" id="ARBA00023002"/>
    </source>
</evidence>
<evidence type="ECO:0000259" key="7">
    <source>
        <dbReference type="Pfam" id="PF03460"/>
    </source>
</evidence>
<organism evidence="8 9">
    <name type="scientific">Tessaracoccus lapidicaptus</name>
    <dbReference type="NCBI Taxonomy" id="1427523"/>
    <lineage>
        <taxon>Bacteria</taxon>
        <taxon>Bacillati</taxon>
        <taxon>Actinomycetota</taxon>
        <taxon>Actinomycetes</taxon>
        <taxon>Propionibacteriales</taxon>
        <taxon>Propionibacteriaceae</taxon>
        <taxon>Tessaracoccus</taxon>
    </lineage>
</organism>
<comment type="caution">
    <text evidence="8">The sequence shown here is derived from an EMBL/GenBank/DDBJ whole genome shotgun (WGS) entry which is preliminary data.</text>
</comment>
<feature type="domain" description="Nitrite/Sulfite reductase ferredoxin-like" evidence="7">
    <location>
        <begin position="24"/>
        <end position="68"/>
    </location>
</feature>
<keyword evidence="2" id="KW-0349">Heme</keyword>
<evidence type="ECO:0000256" key="3">
    <source>
        <dbReference type="ARBA" id="ARBA00022723"/>
    </source>
</evidence>
<dbReference type="GO" id="GO:0051539">
    <property type="term" value="F:4 iron, 4 sulfur cluster binding"/>
    <property type="evidence" value="ECO:0007669"/>
    <property type="project" value="UniProtKB-KW"/>
</dbReference>
<dbReference type="InterPro" id="IPR051329">
    <property type="entry name" value="NIR_SIR_4Fe-4S"/>
</dbReference>
<dbReference type="PANTHER" id="PTHR32439">
    <property type="entry name" value="FERREDOXIN--NITRITE REDUCTASE, CHLOROPLASTIC"/>
    <property type="match status" value="1"/>
</dbReference>
<keyword evidence="9" id="KW-1185">Reference proteome</keyword>
<evidence type="ECO:0000256" key="5">
    <source>
        <dbReference type="ARBA" id="ARBA00023004"/>
    </source>
</evidence>
<dbReference type="Pfam" id="PF03460">
    <property type="entry name" value="NIR_SIR_ferr"/>
    <property type="match status" value="1"/>
</dbReference>
<dbReference type="GO" id="GO:0016491">
    <property type="term" value="F:oxidoreductase activity"/>
    <property type="evidence" value="ECO:0007669"/>
    <property type="project" value="UniProtKB-KW"/>
</dbReference>
<accession>A0A1C0AMJ2</accession>
<keyword evidence="1" id="KW-0004">4Fe-4S</keyword>
<dbReference type="AlphaFoldDB" id="A0A1C0AMJ2"/>
<dbReference type="InterPro" id="IPR045854">
    <property type="entry name" value="NO2/SO3_Rdtase_4Fe4S_sf"/>
</dbReference>
<evidence type="ECO:0000256" key="2">
    <source>
        <dbReference type="ARBA" id="ARBA00022617"/>
    </source>
</evidence>
<sequence length="283" mass="30067">MAVSASRTRADRCPGALRPWRAADGLLVRLRLIGGRVPARALRSLVEVAAEYGDGRVHTTSRANLQVRAFPGFEGRLSSEALAALERTGLLPSRTHELVRNVMVSPQTGLAGGRADLRAVARELDDRLCADPDLAALSGRFLFVLDDGRGDLLARSCDLGLVALDSTWAQLRIGTGWGATVELAEAAGRIAELAHEFVVCRGRGPGAAWHVSELAEALAVPRASDPGLPDPAEPLPFGAVPGGRHVEVSETGLDQQVIEDLTAAVDHVIVTPWRGVLIPEESR</sequence>
<dbReference type="InterPro" id="IPR005117">
    <property type="entry name" value="NiRdtase/SiRdtase_haem-b_fer"/>
</dbReference>
<evidence type="ECO:0000313" key="9">
    <source>
        <dbReference type="Proteomes" id="UP000093501"/>
    </source>
</evidence>
<dbReference type="SUPFAM" id="SSF55124">
    <property type="entry name" value="Nitrite/Sulfite reductase N-terminal domain-like"/>
    <property type="match status" value="1"/>
</dbReference>
<name>A0A1C0AMJ2_9ACTN</name>
<dbReference type="EMBL" id="MBQD01000020">
    <property type="protein sequence ID" value="OCL34557.1"/>
    <property type="molecule type" value="Genomic_DNA"/>
</dbReference>
<protein>
    <submittedName>
        <fullName evidence="8">Nitrite reductase</fullName>
    </submittedName>
</protein>
<dbReference type="PANTHER" id="PTHR32439:SF9">
    <property type="entry name" value="BLR3264 PROTEIN"/>
    <property type="match status" value="1"/>
</dbReference>